<comment type="caution">
    <text evidence="5">The sequence shown here is derived from an EMBL/GenBank/DDBJ whole genome shotgun (WGS) entry which is preliminary data.</text>
</comment>
<dbReference type="SUPFAM" id="SSF52058">
    <property type="entry name" value="L domain-like"/>
    <property type="match status" value="2"/>
</dbReference>
<dbReference type="FunFam" id="3.80.10.10:FF:001164">
    <property type="entry name" value="GH01279p"/>
    <property type="match status" value="1"/>
</dbReference>
<accession>A0AAD8C5Y9</accession>
<evidence type="ECO:0000313" key="6">
    <source>
        <dbReference type="Proteomes" id="UP001233172"/>
    </source>
</evidence>
<evidence type="ECO:0000256" key="3">
    <source>
        <dbReference type="ARBA" id="ARBA00022737"/>
    </source>
</evidence>
<evidence type="ECO:0000256" key="2">
    <source>
        <dbReference type="ARBA" id="ARBA00022729"/>
    </source>
</evidence>
<dbReference type="SMART" id="SM00369">
    <property type="entry name" value="LRR_TYP"/>
    <property type="match status" value="14"/>
</dbReference>
<dbReference type="PROSITE" id="PS51450">
    <property type="entry name" value="LRR"/>
    <property type="match status" value="9"/>
</dbReference>
<organism evidence="5 6">
    <name type="scientific">Biomphalaria pfeifferi</name>
    <name type="common">Bloodfluke planorb</name>
    <name type="synonym">Freshwater snail</name>
    <dbReference type="NCBI Taxonomy" id="112525"/>
    <lineage>
        <taxon>Eukaryota</taxon>
        <taxon>Metazoa</taxon>
        <taxon>Spiralia</taxon>
        <taxon>Lophotrochozoa</taxon>
        <taxon>Mollusca</taxon>
        <taxon>Gastropoda</taxon>
        <taxon>Heterobranchia</taxon>
        <taxon>Euthyneura</taxon>
        <taxon>Panpulmonata</taxon>
        <taxon>Hygrophila</taxon>
        <taxon>Lymnaeoidea</taxon>
        <taxon>Planorbidae</taxon>
        <taxon>Biomphalaria</taxon>
    </lineage>
</organism>
<dbReference type="InterPro" id="IPR003591">
    <property type="entry name" value="Leu-rich_rpt_typical-subtyp"/>
</dbReference>
<dbReference type="EMBL" id="JASAOG010000011">
    <property type="protein sequence ID" value="KAK0066248.1"/>
    <property type="molecule type" value="Genomic_DNA"/>
</dbReference>
<dbReference type="SMART" id="SM00082">
    <property type="entry name" value="LRRCT"/>
    <property type="match status" value="2"/>
</dbReference>
<evidence type="ECO:0000313" key="5">
    <source>
        <dbReference type="EMBL" id="KAK0066248.1"/>
    </source>
</evidence>
<keyword evidence="3" id="KW-0677">Repeat</keyword>
<proteinExistence type="predicted"/>
<dbReference type="PANTHER" id="PTHR24366">
    <property type="entry name" value="IG(IMMUNOGLOBULIN) AND LRR(LEUCINE RICH REPEAT) DOMAINS"/>
    <property type="match status" value="1"/>
</dbReference>
<keyword evidence="1" id="KW-0433">Leucine-rich repeat</keyword>
<name>A0AAD8C5Y9_BIOPF</name>
<dbReference type="InterPro" id="IPR000483">
    <property type="entry name" value="Cys-rich_flank_reg_C"/>
</dbReference>
<protein>
    <submittedName>
        <fullName evidence="5">Serine-rich adhesin for platelets</fullName>
    </submittedName>
</protein>
<reference evidence="5" key="2">
    <citation type="submission" date="2023-04" db="EMBL/GenBank/DDBJ databases">
        <authorList>
            <person name="Bu L."/>
            <person name="Lu L."/>
            <person name="Laidemitt M.R."/>
            <person name="Zhang S.M."/>
            <person name="Mutuku M."/>
            <person name="Mkoji G."/>
            <person name="Steinauer M."/>
            <person name="Loker E.S."/>
        </authorList>
    </citation>
    <scope>NUCLEOTIDE SEQUENCE</scope>
    <source>
        <strain evidence="5">KasaAsao</strain>
        <tissue evidence="5">Whole Snail</tissue>
    </source>
</reference>
<dbReference type="SMART" id="SM00365">
    <property type="entry name" value="LRR_SD22"/>
    <property type="match status" value="10"/>
</dbReference>
<gene>
    <name evidence="5" type="ORF">Bpfe_004369</name>
</gene>
<evidence type="ECO:0000256" key="1">
    <source>
        <dbReference type="ARBA" id="ARBA00022614"/>
    </source>
</evidence>
<keyword evidence="6" id="KW-1185">Reference proteome</keyword>
<dbReference type="InterPro" id="IPR032675">
    <property type="entry name" value="LRR_dom_sf"/>
</dbReference>
<dbReference type="Pfam" id="PF13855">
    <property type="entry name" value="LRR_8"/>
    <property type="match status" value="5"/>
</dbReference>
<dbReference type="Pfam" id="PF00560">
    <property type="entry name" value="LRR_1"/>
    <property type="match status" value="2"/>
</dbReference>
<dbReference type="PRINTS" id="PR00019">
    <property type="entry name" value="LEURICHRPT"/>
</dbReference>
<dbReference type="PANTHER" id="PTHR24366:SF170">
    <property type="entry name" value="RE50361P"/>
    <property type="match status" value="1"/>
</dbReference>
<dbReference type="Gene3D" id="3.80.10.10">
    <property type="entry name" value="Ribonuclease Inhibitor"/>
    <property type="match status" value="4"/>
</dbReference>
<keyword evidence="2" id="KW-0732">Signal</keyword>
<reference evidence="5" key="1">
    <citation type="journal article" date="2023" name="PLoS Negl. Trop. Dis.">
        <title>A genome sequence for Biomphalaria pfeifferi, the major vector snail for the human-infecting parasite Schistosoma mansoni.</title>
        <authorList>
            <person name="Bu L."/>
            <person name="Lu L."/>
            <person name="Laidemitt M.R."/>
            <person name="Zhang S.M."/>
            <person name="Mutuku M."/>
            <person name="Mkoji G."/>
            <person name="Steinauer M."/>
            <person name="Loker E.S."/>
        </authorList>
    </citation>
    <scope>NUCLEOTIDE SEQUENCE</scope>
    <source>
        <strain evidence="5">KasaAsao</strain>
    </source>
</reference>
<feature type="domain" description="LRRCT" evidence="4">
    <location>
        <begin position="814"/>
        <end position="862"/>
    </location>
</feature>
<sequence>MSLLWRYNQTMATLWSMSLKIFIFQVYLLLWSCLHVTGQCPSGCSECVPGSTAVCGSVCPNKISLPTDITTYVQKGNITCDTSGRPWALRTENFINYTKLENISITYSNVAAIHPTQPPFRHLTNLRALSLAHNMFRGFGKNLLLGLTKLEALDLSYNLIGALLNKSMETLTSLHTLNLDHNRLSQLNKETFQGLVSLKTLILSNNPLVSLDPDLFQPLTNIENIYLHNVNIQTIPSGLVTHLTSLRNLDLSNNSLSTLSDDSFEGTSLDNLDLSSNQLTSVPTAAMKRSNKQPTQLSLAHNQISSLSNSDIKDFTIETLDLSHNQISQIPRDLFQNVKITNIYLNGNPINNTKDNTFDGLQLSSLDLSNTRLVSLPSSQETWLKNTSAKVNLNNTNWQCDCDTLWLAELLTTHTNIVSPTCGVSTKYSGQLLSTATNQIRTDCITTTTQSSTTISHCPANCTQCDPGGTAVCSTICVSKANLPKDITTYIQTGSGTCNGVGKSWILRTENFINYTKLENISLNNANVANFYPRDHPFEHLGNILKSLSLAHNRILTYGRNLENLTKLEELDLSYNNISAMLNNSLSNLSLLKTLNFEHNHIKHLYNETLTGLDNLQTLVLSHNPLESIDKDTFKLLTNIETLKFQDVQMNDINPNWFAQHKTLRNIDLSHNLLKSIEVRSFLMTFLDDLDLSYNNLTSVPTASIKRCTKQPTRLSLAHNRIPNISNADIVDFTVETLDLSDNQINQIPKDLFQNVLIESVNLSGNPIDKIDGTFDGLQLLNLDLSNTRLESLPRSTEKSLANTSTKINLNNTNWQCDCDILWLAELLTNHANIVSPTCGANTKYSGLLLSTAASQLKNECNRSKSCTQRKE</sequence>
<feature type="domain" description="LRRCT" evidence="4">
    <location>
        <begin position="397"/>
        <end position="445"/>
    </location>
</feature>
<dbReference type="InterPro" id="IPR001611">
    <property type="entry name" value="Leu-rich_rpt"/>
</dbReference>
<dbReference type="Proteomes" id="UP001233172">
    <property type="component" value="Unassembled WGS sequence"/>
</dbReference>
<dbReference type="AlphaFoldDB" id="A0AAD8C5Y9"/>
<evidence type="ECO:0000259" key="4">
    <source>
        <dbReference type="SMART" id="SM00082"/>
    </source>
</evidence>